<dbReference type="Proteomes" id="UP001062776">
    <property type="component" value="Unassembled WGS sequence"/>
</dbReference>
<comment type="caution">
    <text evidence="1">The sequence shown here is derived from an EMBL/GenBank/DDBJ whole genome shotgun (WGS) entry which is preliminary data.</text>
</comment>
<dbReference type="EMBL" id="BAPV01000004">
    <property type="protein sequence ID" value="GBQ85099.1"/>
    <property type="molecule type" value="Genomic_DNA"/>
</dbReference>
<protein>
    <submittedName>
        <fullName evidence="1">Uncharacterized protein</fullName>
    </submittedName>
</protein>
<accession>A0ABQ0PZ18</accession>
<gene>
    <name evidence="1" type="ORF">AA0535_0673</name>
</gene>
<name>A0ABQ0PZ18_9PROT</name>
<reference evidence="1" key="1">
    <citation type="submission" date="2013-04" db="EMBL/GenBank/DDBJ databases">
        <title>The genome sequencing project of 58 acetic acid bacteria.</title>
        <authorList>
            <person name="Okamoto-Kainuma A."/>
            <person name="Ishikawa M."/>
            <person name="Umino S."/>
            <person name="Koizumi Y."/>
            <person name="Shiwa Y."/>
            <person name="Yoshikawa H."/>
            <person name="Matsutani M."/>
            <person name="Matsushita K."/>
        </authorList>
    </citation>
    <scope>NUCLEOTIDE SEQUENCE</scope>
    <source>
        <strain evidence="1">NRIC 0535</strain>
    </source>
</reference>
<evidence type="ECO:0000313" key="2">
    <source>
        <dbReference type="Proteomes" id="UP001062776"/>
    </source>
</evidence>
<sequence>MRRLGGRQIEIMDMLPPEQKIAHRTANETGPGQKAPEPVQAGALGKLVEKCHGRPGRKITEGYPAL</sequence>
<organism evidence="1 2">
    <name type="scientific">Asaia krungthepensis NRIC 0535</name>
    <dbReference type="NCBI Taxonomy" id="1307925"/>
    <lineage>
        <taxon>Bacteria</taxon>
        <taxon>Pseudomonadati</taxon>
        <taxon>Pseudomonadota</taxon>
        <taxon>Alphaproteobacteria</taxon>
        <taxon>Acetobacterales</taxon>
        <taxon>Acetobacteraceae</taxon>
        <taxon>Asaia</taxon>
    </lineage>
</organism>
<keyword evidence="2" id="KW-1185">Reference proteome</keyword>
<evidence type="ECO:0000313" key="1">
    <source>
        <dbReference type="EMBL" id="GBQ85099.1"/>
    </source>
</evidence>
<proteinExistence type="predicted"/>